<dbReference type="AlphaFoldDB" id="A0A1C7M3K7"/>
<evidence type="ECO:0000313" key="2">
    <source>
        <dbReference type="Proteomes" id="UP000092993"/>
    </source>
</evidence>
<protein>
    <recommendedName>
        <fullName evidence="3">Arrestin-like N-terminal domain-containing protein</fullName>
    </recommendedName>
</protein>
<sequence length="450" mass="48664">MSTTSLPSYVAPSLARIPSYSAEPHAYEQRLALNRLRAPPAGDFVKQSRGGSVSLRLIEQEDNASLPMYGCGAAVEGTVDLAKTDGVTTVEVKIEGTLRLKEIAEGGTTTNSLCLSKVVLWSKDRDAGPCPLSLPFSLTLPTTFSDGKDNYPLPPTHEAHLSGVPGFKAAIDYSVSATVHKSRATSLLRLGNSSVSTPFIYYPRSRPATPIPRPLSPIHGTSHFLATPDWKCYECRMKAQIMGGKDIKSSLYLPTSRVFCISQPIPFHITFSSSAFSLAAFMPYGPTASILAPNKQFTQIKLLRQSTVDVRNALVLGTKTDIWSVVNIGEGVFSHAGDGSDWISFVGEIRVHDQIKVGGFKAGGFSIKVCPSPCRLYPTLHDTPEPAKAPFGELRQVIPVRLTTDPWSDDGMLPANFSASPTPPEEAQGLHPSYSRTRWPYEGLGVRGAM</sequence>
<reference evidence="1 2" key="1">
    <citation type="submission" date="2016-03" db="EMBL/GenBank/DDBJ databases">
        <title>Whole genome sequencing of Grifola frondosa 9006-11.</title>
        <authorList>
            <person name="Min B."/>
            <person name="Park H."/>
            <person name="Kim J.-G."/>
            <person name="Cho H."/>
            <person name="Oh Y.-L."/>
            <person name="Kong W.-S."/>
            <person name="Choi I.-G."/>
        </authorList>
    </citation>
    <scope>NUCLEOTIDE SEQUENCE [LARGE SCALE GENOMIC DNA]</scope>
    <source>
        <strain evidence="1 2">9006-11</strain>
    </source>
</reference>
<evidence type="ECO:0000313" key="1">
    <source>
        <dbReference type="EMBL" id="OBZ71501.1"/>
    </source>
</evidence>
<proteinExistence type="predicted"/>
<dbReference type="OrthoDB" id="3242181at2759"/>
<accession>A0A1C7M3K7</accession>
<name>A0A1C7M3K7_GRIFR</name>
<comment type="caution">
    <text evidence="1">The sequence shown here is derived from an EMBL/GenBank/DDBJ whole genome shotgun (WGS) entry which is preliminary data.</text>
</comment>
<gene>
    <name evidence="1" type="ORF">A0H81_08642</name>
</gene>
<evidence type="ECO:0008006" key="3">
    <source>
        <dbReference type="Google" id="ProtNLM"/>
    </source>
</evidence>
<keyword evidence="2" id="KW-1185">Reference proteome</keyword>
<dbReference type="Proteomes" id="UP000092993">
    <property type="component" value="Unassembled WGS sequence"/>
</dbReference>
<organism evidence="1 2">
    <name type="scientific">Grifola frondosa</name>
    <name type="common">Maitake</name>
    <name type="synonym">Polyporus frondosus</name>
    <dbReference type="NCBI Taxonomy" id="5627"/>
    <lineage>
        <taxon>Eukaryota</taxon>
        <taxon>Fungi</taxon>
        <taxon>Dikarya</taxon>
        <taxon>Basidiomycota</taxon>
        <taxon>Agaricomycotina</taxon>
        <taxon>Agaricomycetes</taxon>
        <taxon>Polyporales</taxon>
        <taxon>Grifolaceae</taxon>
        <taxon>Grifola</taxon>
    </lineage>
</organism>
<dbReference type="OMA" id="PFIYYPR"/>
<dbReference type="EMBL" id="LUGG01000011">
    <property type="protein sequence ID" value="OBZ71501.1"/>
    <property type="molecule type" value="Genomic_DNA"/>
</dbReference>